<feature type="non-terminal residue" evidence="1">
    <location>
        <position position="1"/>
    </location>
</feature>
<reference evidence="1" key="1">
    <citation type="journal article" date="2014" name="Front. Microbiol.">
        <title>High frequency of phylogenetically diverse reductive dehalogenase-homologous genes in deep subseafloor sedimentary metagenomes.</title>
        <authorList>
            <person name="Kawai M."/>
            <person name="Futagami T."/>
            <person name="Toyoda A."/>
            <person name="Takaki Y."/>
            <person name="Nishi S."/>
            <person name="Hori S."/>
            <person name="Arai W."/>
            <person name="Tsubouchi T."/>
            <person name="Morono Y."/>
            <person name="Uchiyama I."/>
            <person name="Ito T."/>
            <person name="Fujiyama A."/>
            <person name="Inagaki F."/>
            <person name="Takami H."/>
        </authorList>
    </citation>
    <scope>NUCLEOTIDE SEQUENCE</scope>
    <source>
        <strain evidence="1">Expedition CK06-06</strain>
    </source>
</reference>
<protein>
    <submittedName>
        <fullName evidence="1">Uncharacterized protein</fullName>
    </submittedName>
</protein>
<organism evidence="1">
    <name type="scientific">marine sediment metagenome</name>
    <dbReference type="NCBI Taxonomy" id="412755"/>
    <lineage>
        <taxon>unclassified sequences</taxon>
        <taxon>metagenomes</taxon>
        <taxon>ecological metagenomes</taxon>
    </lineage>
</organism>
<proteinExistence type="predicted"/>
<dbReference type="Pfam" id="PF12228">
    <property type="entry name" value="DUF3604"/>
    <property type="match status" value="1"/>
</dbReference>
<dbReference type="EMBL" id="BARS01005321">
    <property type="protein sequence ID" value="GAF71605.1"/>
    <property type="molecule type" value="Genomic_DNA"/>
</dbReference>
<gene>
    <name evidence="1" type="ORF">S01H1_10431</name>
</gene>
<dbReference type="AlphaFoldDB" id="X0T6A4"/>
<dbReference type="InterPro" id="IPR022028">
    <property type="entry name" value="DUF3604"/>
</dbReference>
<evidence type="ECO:0000313" key="1">
    <source>
        <dbReference type="EMBL" id="GAF71605.1"/>
    </source>
</evidence>
<sequence>GLSAGGLNASVPIYGFERISNYLNVGGLAAILAEHRTRDELWQALMDRHVYGTSGPRIEVWLRAQTRENGSDRVVKMGDITSSSRNPVFHLKARGAFKEDGTCRYDDHPEIQAAMSKQDFKWICYNQCYSPLEERVSIARIEVVKVRQPLTRTEARMEDLKWSHRNPHGLIMDPYAVFEFNDTELEWTWTDEAFENEKQGRSVAYYFRVIQEPTPGYNCRPAERLNQGQTCDNRIPLSDYVSEKANPQDGSMPHPRDQLGDLCYSEAGDESTYCEERAWTSPIYIVKE</sequence>
<accession>X0T6A4</accession>
<comment type="caution">
    <text evidence="1">The sequence shown here is derived from an EMBL/GenBank/DDBJ whole genome shotgun (WGS) entry which is preliminary data.</text>
</comment>
<name>X0T6A4_9ZZZZ</name>